<name>A0A183BAG2_9TREM</name>
<organism evidence="4">
    <name type="scientific">Echinostoma caproni</name>
    <dbReference type="NCBI Taxonomy" id="27848"/>
    <lineage>
        <taxon>Eukaryota</taxon>
        <taxon>Metazoa</taxon>
        <taxon>Spiralia</taxon>
        <taxon>Lophotrochozoa</taxon>
        <taxon>Platyhelminthes</taxon>
        <taxon>Trematoda</taxon>
        <taxon>Digenea</taxon>
        <taxon>Plagiorchiida</taxon>
        <taxon>Echinostomata</taxon>
        <taxon>Echinostomatoidea</taxon>
        <taxon>Echinostomatidae</taxon>
        <taxon>Echinostoma</taxon>
    </lineage>
</organism>
<keyword evidence="3" id="KW-1185">Reference proteome</keyword>
<gene>
    <name evidence="2" type="ORF">ECPE_LOCUS16197</name>
</gene>
<reference evidence="2 3" key="2">
    <citation type="submission" date="2018-11" db="EMBL/GenBank/DDBJ databases">
        <authorList>
            <consortium name="Pathogen Informatics"/>
        </authorList>
    </citation>
    <scope>NUCLEOTIDE SEQUENCE [LARGE SCALE GENOMIC DNA]</scope>
    <source>
        <strain evidence="2 3">Egypt</strain>
    </source>
</reference>
<dbReference type="Proteomes" id="UP000272942">
    <property type="component" value="Unassembled WGS sequence"/>
</dbReference>
<proteinExistence type="predicted"/>
<dbReference type="EMBL" id="UZAN01063356">
    <property type="protein sequence ID" value="VDP93469.1"/>
    <property type="molecule type" value="Genomic_DNA"/>
</dbReference>
<evidence type="ECO:0000313" key="2">
    <source>
        <dbReference type="EMBL" id="VDP93469.1"/>
    </source>
</evidence>
<reference evidence="4" key="1">
    <citation type="submission" date="2016-06" db="UniProtKB">
        <authorList>
            <consortium name="WormBaseParasite"/>
        </authorList>
    </citation>
    <scope>IDENTIFICATION</scope>
</reference>
<evidence type="ECO:0000313" key="4">
    <source>
        <dbReference type="WBParaSite" id="ECPE_0001624001-mRNA-1"/>
    </source>
</evidence>
<dbReference type="WBParaSite" id="ECPE_0001624001-mRNA-1">
    <property type="protein sequence ID" value="ECPE_0001624001-mRNA-1"/>
    <property type="gene ID" value="ECPE_0001624001"/>
</dbReference>
<dbReference type="AlphaFoldDB" id="A0A183BAG2"/>
<feature type="region of interest" description="Disordered" evidence="1">
    <location>
        <begin position="61"/>
        <end position="88"/>
    </location>
</feature>
<protein>
    <submittedName>
        <fullName evidence="2 4">Uncharacterized protein</fullName>
    </submittedName>
</protein>
<accession>A0A183BAG2</accession>
<sequence length="88" mass="9970">MQLKRSKRKTFEEKQKADLVKAPKRLFAYLKRRTRDRDGIPSLIDGVDTVDFDEGKAEALTTQSRSVDTRDAGSPPTAIRTATKSFQK</sequence>
<evidence type="ECO:0000313" key="3">
    <source>
        <dbReference type="Proteomes" id="UP000272942"/>
    </source>
</evidence>
<evidence type="ECO:0000256" key="1">
    <source>
        <dbReference type="SAM" id="MobiDB-lite"/>
    </source>
</evidence>